<gene>
    <name evidence="1" type="ORF">Daus18300_010111</name>
</gene>
<dbReference type="PANTHER" id="PTHR42034:SF1">
    <property type="entry name" value="CONDENSATION DOMAIN-CONTAINING PROTEIN"/>
    <property type="match status" value="1"/>
</dbReference>
<name>A0ABR3WBT5_9PEZI</name>
<dbReference type="SUPFAM" id="SSF52777">
    <property type="entry name" value="CoA-dependent acyltransferases"/>
    <property type="match status" value="1"/>
</dbReference>
<dbReference type="PANTHER" id="PTHR42034">
    <property type="entry name" value="CHROMOSOME 7, WHOLE GENOME SHOTGUN SEQUENCE-RELATED"/>
    <property type="match status" value="1"/>
</dbReference>
<sequence length="485" mass="52781">MGSMGTKTNALAWNETAPGTFTRPLDTIESFFKWLSELGVPLKREHWGVSLALRISLPDSIPASKAEPYLRRAWLILSKQHPMLYARPEGNSVTVSPLNEDEWLKDSFITHNGEQVTVDSLFTSIDPAPIVSCHWLPHSRDLMIHGSHWRLDGIGSLKLADRLLEALSAIIRVGPNAPLESYGIDWTPHLTPSLDDISNAYVDEESTPLAVKRVADGLRDTVLKGSPSIGLPLIPGTEKALPGPSARLRVPLDAATTRSVVVGCKARGLKVTSAAHAAIVQAVAAHPQHPLAKHYCITSAIDLRRRLPDGKNGDGPELAAGMFISPGLVFVEEPAAEGKGFDSIARELNATYGADMSRLYDAGEGETVSVTEATAPFARRIVPLLQMPQPEGLPPQNAPHLSSIGVMETYLKREYLVDGAKGTKLAVEDVWLGGEMITPAVCCHVWTWRDTLTLAAVFNTAFYEESFVREFMESVKENLLRGLGL</sequence>
<dbReference type="Gene3D" id="3.30.559.10">
    <property type="entry name" value="Chloramphenicol acetyltransferase-like domain"/>
    <property type="match status" value="1"/>
</dbReference>
<dbReference type="EMBL" id="JAWRVE010000108">
    <property type="protein sequence ID" value="KAL1858110.1"/>
    <property type="molecule type" value="Genomic_DNA"/>
</dbReference>
<evidence type="ECO:0000313" key="1">
    <source>
        <dbReference type="EMBL" id="KAL1858110.1"/>
    </source>
</evidence>
<comment type="caution">
    <text evidence="1">The sequence shown here is derived from an EMBL/GenBank/DDBJ whole genome shotgun (WGS) entry which is preliminary data.</text>
</comment>
<proteinExistence type="predicted"/>
<reference evidence="1 2" key="1">
    <citation type="journal article" date="2024" name="IMA Fungus">
        <title>IMA Genome - F19 : A genome assembly and annotation guide to empower mycologists, including annotated draft genome sequences of Ceratocystis pirilliformis, Diaporthe australafricana, Fusarium ophioides, Paecilomyces lecythidis, and Sporothrix stenoceras.</title>
        <authorList>
            <person name="Aylward J."/>
            <person name="Wilson A.M."/>
            <person name="Visagie C.M."/>
            <person name="Spraker J."/>
            <person name="Barnes I."/>
            <person name="Buitendag C."/>
            <person name="Ceriani C."/>
            <person name="Del Mar Angel L."/>
            <person name="du Plessis D."/>
            <person name="Fuchs T."/>
            <person name="Gasser K."/>
            <person name="Kramer D."/>
            <person name="Li W."/>
            <person name="Munsamy K."/>
            <person name="Piso A."/>
            <person name="Price J.L."/>
            <person name="Sonnekus B."/>
            <person name="Thomas C."/>
            <person name="van der Nest A."/>
            <person name="van Dijk A."/>
            <person name="van Heerden A."/>
            <person name="van Vuuren N."/>
            <person name="Yilmaz N."/>
            <person name="Duong T.A."/>
            <person name="van der Merwe N.A."/>
            <person name="Wingfield M.J."/>
            <person name="Wingfield B.D."/>
        </authorList>
    </citation>
    <scope>NUCLEOTIDE SEQUENCE [LARGE SCALE GENOMIC DNA]</scope>
    <source>
        <strain evidence="1 2">CMW 18300</strain>
    </source>
</reference>
<evidence type="ECO:0000313" key="2">
    <source>
        <dbReference type="Proteomes" id="UP001583177"/>
    </source>
</evidence>
<dbReference type="Proteomes" id="UP001583177">
    <property type="component" value="Unassembled WGS sequence"/>
</dbReference>
<accession>A0ABR3WBT5</accession>
<keyword evidence="2" id="KW-1185">Reference proteome</keyword>
<protein>
    <submittedName>
        <fullName evidence="1">Uncharacterized protein</fullName>
    </submittedName>
</protein>
<organism evidence="1 2">
    <name type="scientific">Diaporthe australafricana</name>
    <dbReference type="NCBI Taxonomy" id="127596"/>
    <lineage>
        <taxon>Eukaryota</taxon>
        <taxon>Fungi</taxon>
        <taxon>Dikarya</taxon>
        <taxon>Ascomycota</taxon>
        <taxon>Pezizomycotina</taxon>
        <taxon>Sordariomycetes</taxon>
        <taxon>Sordariomycetidae</taxon>
        <taxon>Diaporthales</taxon>
        <taxon>Diaporthaceae</taxon>
        <taxon>Diaporthe</taxon>
    </lineage>
</organism>
<dbReference type="InterPro" id="IPR023213">
    <property type="entry name" value="CAT-like_dom_sf"/>
</dbReference>
<dbReference type="Gene3D" id="3.30.559.30">
    <property type="entry name" value="Nonribosomal peptide synthetase, condensation domain"/>
    <property type="match status" value="1"/>
</dbReference>